<dbReference type="OrthoDB" id="5954035at2759"/>
<dbReference type="AlphaFoldDB" id="A0A7R8ZNZ9"/>
<name>A0A7R8ZNZ9_9CRUS</name>
<dbReference type="PANTHER" id="PTHR10794">
    <property type="entry name" value="ABHYDROLASE DOMAIN-CONTAINING PROTEIN"/>
    <property type="match status" value="1"/>
</dbReference>
<dbReference type="GO" id="GO:0043401">
    <property type="term" value="P:steroid hormone receptor signaling pathway"/>
    <property type="evidence" value="ECO:0007669"/>
    <property type="project" value="TreeGrafter"/>
</dbReference>
<comment type="similarity">
    <text evidence="1">Belongs to the AB hydrolase superfamily. AB hydrolase 4 family.</text>
</comment>
<dbReference type="GO" id="GO:0051793">
    <property type="term" value="P:medium-chain fatty acid catabolic process"/>
    <property type="evidence" value="ECO:0007669"/>
    <property type="project" value="TreeGrafter"/>
</dbReference>
<dbReference type="InterPro" id="IPR029058">
    <property type="entry name" value="AB_hydrolase_fold"/>
</dbReference>
<dbReference type="GO" id="GO:0047372">
    <property type="term" value="F:monoacylglycerol lipase activity"/>
    <property type="evidence" value="ECO:0007669"/>
    <property type="project" value="TreeGrafter"/>
</dbReference>
<organism evidence="2">
    <name type="scientific">Cyprideis torosa</name>
    <dbReference type="NCBI Taxonomy" id="163714"/>
    <lineage>
        <taxon>Eukaryota</taxon>
        <taxon>Metazoa</taxon>
        <taxon>Ecdysozoa</taxon>
        <taxon>Arthropoda</taxon>
        <taxon>Crustacea</taxon>
        <taxon>Oligostraca</taxon>
        <taxon>Ostracoda</taxon>
        <taxon>Podocopa</taxon>
        <taxon>Podocopida</taxon>
        <taxon>Cytherocopina</taxon>
        <taxon>Cytheroidea</taxon>
        <taxon>Cytherideidae</taxon>
        <taxon>Cyprideis</taxon>
    </lineage>
</organism>
<dbReference type="GO" id="GO:0046464">
    <property type="term" value="P:acylglycerol catabolic process"/>
    <property type="evidence" value="ECO:0007669"/>
    <property type="project" value="TreeGrafter"/>
</dbReference>
<dbReference type="GO" id="GO:0048240">
    <property type="term" value="P:sperm capacitation"/>
    <property type="evidence" value="ECO:0007669"/>
    <property type="project" value="TreeGrafter"/>
</dbReference>
<gene>
    <name evidence="2" type="ORF">CTOB1V02_LOCUS9531</name>
</gene>
<dbReference type="SUPFAM" id="SSF53474">
    <property type="entry name" value="alpha/beta-Hydrolases"/>
    <property type="match status" value="1"/>
</dbReference>
<dbReference type="GO" id="GO:0036126">
    <property type="term" value="C:sperm flagellum"/>
    <property type="evidence" value="ECO:0007669"/>
    <property type="project" value="TreeGrafter"/>
</dbReference>
<evidence type="ECO:0000313" key="2">
    <source>
        <dbReference type="EMBL" id="CAD7231686.1"/>
    </source>
</evidence>
<dbReference type="PANTHER" id="PTHR10794:SF45">
    <property type="entry name" value="MONOACYLGLYCEROL LIPASE ABHD2"/>
    <property type="match status" value="1"/>
</dbReference>
<protein>
    <submittedName>
        <fullName evidence="2">Uncharacterized protein</fullName>
    </submittedName>
</protein>
<evidence type="ECO:0000256" key="1">
    <source>
        <dbReference type="ARBA" id="ARBA00010884"/>
    </source>
</evidence>
<reference evidence="2" key="1">
    <citation type="submission" date="2020-11" db="EMBL/GenBank/DDBJ databases">
        <authorList>
            <person name="Tran Van P."/>
        </authorList>
    </citation>
    <scope>NUCLEOTIDE SEQUENCE</scope>
</reference>
<sequence length="173" mass="20073">MGYMLKWENLRRLYFYVMSEEMKRIIFRNRHWLLTEDMKETHNLDEKKIAAAGTMVELDEAFTRRVNGCSSVVDYYRKASCIQDLNKVSKPILLINAEDDPIVPKPLLEIPKSHAASHDRSLYVEVKNGGHLGFFEGGYLVPRSRTWLERTVVQMVESIATYEHGFSFATTSH</sequence>
<accession>A0A7R8ZNZ9</accession>
<dbReference type="GO" id="GO:0051792">
    <property type="term" value="P:medium-chain fatty acid biosynthetic process"/>
    <property type="evidence" value="ECO:0007669"/>
    <property type="project" value="TreeGrafter"/>
</dbReference>
<dbReference type="Gene3D" id="3.40.50.1820">
    <property type="entry name" value="alpha/beta hydrolase"/>
    <property type="match status" value="1"/>
</dbReference>
<dbReference type="InterPro" id="IPR050960">
    <property type="entry name" value="AB_hydrolase_4_sf"/>
</dbReference>
<dbReference type="GO" id="GO:0097524">
    <property type="term" value="C:sperm plasma membrane"/>
    <property type="evidence" value="ECO:0007669"/>
    <property type="project" value="TreeGrafter"/>
</dbReference>
<dbReference type="EMBL" id="OB663777">
    <property type="protein sequence ID" value="CAD7231686.1"/>
    <property type="molecule type" value="Genomic_DNA"/>
</dbReference>
<dbReference type="GO" id="GO:0008126">
    <property type="term" value="F:acetylesterase activity"/>
    <property type="evidence" value="ECO:0007669"/>
    <property type="project" value="TreeGrafter"/>
</dbReference>
<proteinExistence type="inferred from homology"/>